<accession>A0A162W5T0</accession>
<keyword evidence="4" id="KW-1185">Reference proteome</keyword>
<dbReference type="AlphaFoldDB" id="A0A162W5T0"/>
<dbReference type="EMBL" id="CP017476">
    <property type="protein sequence ID" value="AOW13929.1"/>
    <property type="molecule type" value="Genomic_DNA"/>
</dbReference>
<evidence type="ECO:0000256" key="1">
    <source>
        <dbReference type="SAM" id="MobiDB-lite"/>
    </source>
</evidence>
<dbReference type="EMBL" id="LVWD01000001">
    <property type="protein sequence ID" value="OAD44106.1"/>
    <property type="molecule type" value="Genomic_DNA"/>
</dbReference>
<reference evidence="2 5" key="2">
    <citation type="submission" date="2016-10" db="EMBL/GenBank/DDBJ databases">
        <title>Hydorgenophaga sp. LPB0072 isolated from gastropod.</title>
        <authorList>
            <person name="Kim E."/>
            <person name="Yi H."/>
        </authorList>
    </citation>
    <scope>NUCLEOTIDE SEQUENCE [LARGE SCALE GENOMIC DNA]</scope>
    <source>
        <strain evidence="2 5">LPB0072</strain>
    </source>
</reference>
<name>A0A162W5T0_9BURK</name>
<gene>
    <name evidence="2" type="ORF">LPB072_14885</name>
    <name evidence="3" type="ORF">LPB72_00930</name>
</gene>
<organism evidence="2 5">
    <name type="scientific">Hydrogenophaga crassostreae</name>
    <dbReference type="NCBI Taxonomy" id="1763535"/>
    <lineage>
        <taxon>Bacteria</taxon>
        <taxon>Pseudomonadati</taxon>
        <taxon>Pseudomonadota</taxon>
        <taxon>Betaproteobacteria</taxon>
        <taxon>Burkholderiales</taxon>
        <taxon>Comamonadaceae</taxon>
        <taxon>Hydrogenophaga</taxon>
    </lineage>
</organism>
<dbReference type="Proteomes" id="UP000185657">
    <property type="component" value="Unassembled WGS sequence"/>
</dbReference>
<dbReference type="Proteomes" id="UP000185680">
    <property type="component" value="Chromosome"/>
</dbReference>
<evidence type="ECO:0000313" key="2">
    <source>
        <dbReference type="EMBL" id="AOW13929.1"/>
    </source>
</evidence>
<dbReference type="KEGG" id="hyl:LPB072_14885"/>
<proteinExistence type="predicted"/>
<evidence type="ECO:0000313" key="4">
    <source>
        <dbReference type="Proteomes" id="UP000185657"/>
    </source>
</evidence>
<dbReference type="STRING" id="1763535.LPB072_14885"/>
<sequence>MTDRPSKASGLVSGLVDHQAQRPPLESTETARLAEPLRQGQGRAARSMPAAAWRQEPLALALVDVLKDKNAQRH</sequence>
<protein>
    <submittedName>
        <fullName evidence="2">Uncharacterized protein</fullName>
    </submittedName>
</protein>
<reference evidence="3 4" key="1">
    <citation type="submission" date="2016-02" db="EMBL/GenBank/DDBJ databases">
        <title>Draft genome sequence of Hydrogenophaga sp. LPB0072.</title>
        <authorList>
            <person name="Shin S.-K."/>
            <person name="Yi H."/>
        </authorList>
    </citation>
    <scope>NUCLEOTIDE SEQUENCE [LARGE SCALE GENOMIC DNA]</scope>
    <source>
        <strain evidence="3 4">LPB0072</strain>
    </source>
</reference>
<evidence type="ECO:0000313" key="5">
    <source>
        <dbReference type="Proteomes" id="UP000185680"/>
    </source>
</evidence>
<evidence type="ECO:0000313" key="3">
    <source>
        <dbReference type="EMBL" id="OAD44106.1"/>
    </source>
</evidence>
<feature type="region of interest" description="Disordered" evidence="1">
    <location>
        <begin position="1"/>
        <end position="50"/>
    </location>
</feature>